<dbReference type="InterPro" id="IPR012677">
    <property type="entry name" value="Nucleotide-bd_a/b_plait_sf"/>
</dbReference>
<proteinExistence type="predicted"/>
<dbReference type="InterPro" id="IPR006630">
    <property type="entry name" value="La_HTH"/>
</dbReference>
<comment type="caution">
    <text evidence="6">The sequence shown here is derived from an EMBL/GenBank/DDBJ whole genome shotgun (WGS) entry which is preliminary data.</text>
</comment>
<dbReference type="Pfam" id="PF05383">
    <property type="entry name" value="La"/>
    <property type="match status" value="1"/>
</dbReference>
<gene>
    <name evidence="6" type="ORF">TcWFU_007471</name>
</gene>
<feature type="region of interest" description="Disordered" evidence="3">
    <location>
        <begin position="80"/>
        <end position="258"/>
    </location>
</feature>
<accession>A0ABR4QLY2</accession>
<feature type="compositionally biased region" description="Basic and acidic residues" evidence="3">
    <location>
        <begin position="204"/>
        <end position="221"/>
    </location>
</feature>
<feature type="compositionally biased region" description="Basic residues" evidence="3">
    <location>
        <begin position="102"/>
        <end position="120"/>
    </location>
</feature>
<reference evidence="6 7" key="1">
    <citation type="journal article" date="2022" name="Front. Cell. Infect. Microbiol.">
        <title>The Genomes of Two Strains of Taenia crassiceps the Animal Model for the Study of Human Cysticercosis.</title>
        <authorList>
            <person name="Bobes R.J."/>
            <person name="Estrada K."/>
            <person name="Rios-Valencia D.G."/>
            <person name="Calderon-Gallegos A."/>
            <person name="de la Torre P."/>
            <person name="Carrero J.C."/>
            <person name="Sanchez-Flores A."/>
            <person name="Laclette J.P."/>
        </authorList>
    </citation>
    <scope>NUCLEOTIDE SEQUENCE [LARGE SCALE GENOMIC DNA]</scope>
    <source>
        <strain evidence="6">WFUcys</strain>
    </source>
</reference>
<keyword evidence="7" id="KW-1185">Reference proteome</keyword>
<evidence type="ECO:0000313" key="7">
    <source>
        <dbReference type="Proteomes" id="UP001651158"/>
    </source>
</evidence>
<dbReference type="InterPro" id="IPR035979">
    <property type="entry name" value="RBD_domain_sf"/>
</dbReference>
<organism evidence="6 7">
    <name type="scientific">Taenia crassiceps</name>
    <dbReference type="NCBI Taxonomy" id="6207"/>
    <lineage>
        <taxon>Eukaryota</taxon>
        <taxon>Metazoa</taxon>
        <taxon>Spiralia</taxon>
        <taxon>Lophotrochozoa</taxon>
        <taxon>Platyhelminthes</taxon>
        <taxon>Cestoda</taxon>
        <taxon>Eucestoda</taxon>
        <taxon>Cyclophyllidea</taxon>
        <taxon>Taeniidae</taxon>
        <taxon>Taenia</taxon>
    </lineage>
</organism>
<dbReference type="Gene3D" id="3.30.70.330">
    <property type="match status" value="2"/>
</dbReference>
<evidence type="ECO:0000256" key="1">
    <source>
        <dbReference type="ARBA" id="ARBA00022884"/>
    </source>
</evidence>
<sequence length="887" mass="98775">MPRHVASVHIKNLADGVRHEDLRHAFGKFGRVIDVTVPVNYHTGRPKGFAFVEFDDARDAEDAIYHMNHSRFAGREITVEFTRGTRKTPAEMRARDSGSRGRSWRSRSRSRSRSFRRRDRSSRDRSDSYSRRRGGSGRGGRQDDYRQSSRGRSYSRSADAENSTRRDDRESTKNGHWAEERGRRRRSRASSRELSRGSSRGGARNRDGPDARSSPRRDDSRSPAMDRSPSRGGGSRSPSPSRGEEGFSQSPMRSRSISRGRCYGISLLQGSTMNNGDAVDAKAIRKQLEFYFSDVNLSHDGFFRAEVQRNPDASLCLDVLLRCNKLRALGATRDHLLAAAERSKLLEVNAAGTAIRRKTPLNPSPTSTDCIVLATGIPCLQSSTEEEEDGIDQEVDEAEAEELEEGDEDDLELSKSTADNDQIEEDIGANMAAMSFASTIDWLKDRLKEFGLVTYINMPRFKTSGGIRGFGFVEFASKSAAERAVSALAPTEKDLVCSSNLDVNISGRKAAALASAANIPEAGWTPKLAPYATNLTMEERLARQFVWRCCSRRSKQVVSAYRRLFAAGYRMPNPMDAEYRLITEGVFNVDSGGEGAETGVKPAKDRELRLLPYLDWLTWRPRFYAWLRAWTERMRKKANRLIACAERKRRAPILYPLDTRHGELATANAGVAVITSPLTEGVVAVAEEAKSQAAALPANFCSGTVVEVYWPLDEELQQLETRQQMRRVRAAIEHSILQPNRLLRAVAHFDTKPCDCLQFLEAMGSDPIPSTSKSDTVVRVFVRFCGAAEARTFVRLLSDYTMASGGDSGGCFAWGSVLEGRRERAYCATIAAAKAGGVERRRRAQVAKRRRKVGRRQCQPAQSQKPTVAAVVDNGLPKPTRIVFDED</sequence>
<evidence type="ECO:0000259" key="5">
    <source>
        <dbReference type="PROSITE" id="PS50961"/>
    </source>
</evidence>
<dbReference type="InterPro" id="IPR000504">
    <property type="entry name" value="RRM_dom"/>
</dbReference>
<evidence type="ECO:0000313" key="6">
    <source>
        <dbReference type="EMBL" id="KAL5110667.1"/>
    </source>
</evidence>
<feature type="compositionally biased region" description="Basic and acidic residues" evidence="3">
    <location>
        <begin position="121"/>
        <end position="130"/>
    </location>
</feature>
<feature type="domain" description="HTH La-type RNA-binding" evidence="5">
    <location>
        <begin position="274"/>
        <end position="366"/>
    </location>
</feature>
<dbReference type="Proteomes" id="UP001651158">
    <property type="component" value="Unassembled WGS sequence"/>
</dbReference>
<feature type="compositionally biased region" description="Basic and acidic residues" evidence="3">
    <location>
        <begin position="158"/>
        <end position="182"/>
    </location>
</feature>
<dbReference type="PANTHER" id="PTHR48034">
    <property type="entry name" value="TRANSFORMER-2 SEX-DETERMINING PROTEIN-RELATED"/>
    <property type="match status" value="1"/>
</dbReference>
<feature type="compositionally biased region" description="Polar residues" evidence="3">
    <location>
        <begin position="247"/>
        <end position="257"/>
    </location>
</feature>
<dbReference type="EMBL" id="JAKROA010000002">
    <property type="protein sequence ID" value="KAL5110667.1"/>
    <property type="molecule type" value="Genomic_DNA"/>
</dbReference>
<feature type="domain" description="RRM" evidence="4">
    <location>
        <begin position="431"/>
        <end position="508"/>
    </location>
</feature>
<dbReference type="PRINTS" id="PR00302">
    <property type="entry name" value="LUPUSLA"/>
</dbReference>
<dbReference type="Pfam" id="PF00076">
    <property type="entry name" value="RRM_1"/>
    <property type="match status" value="2"/>
</dbReference>
<dbReference type="InterPro" id="IPR036390">
    <property type="entry name" value="WH_DNA-bd_sf"/>
</dbReference>
<dbReference type="Gene3D" id="1.10.10.10">
    <property type="entry name" value="Winged helix-like DNA-binding domain superfamily/Winged helix DNA-binding domain"/>
    <property type="match status" value="1"/>
</dbReference>
<dbReference type="SMART" id="SM00360">
    <property type="entry name" value="RRM"/>
    <property type="match status" value="2"/>
</dbReference>
<feature type="compositionally biased region" description="Low complexity" evidence="3">
    <location>
        <begin position="148"/>
        <end position="157"/>
    </location>
</feature>
<feature type="region of interest" description="Disordered" evidence="3">
    <location>
        <begin position="847"/>
        <end position="868"/>
    </location>
</feature>
<name>A0ABR4QLY2_9CEST</name>
<protein>
    <submittedName>
        <fullName evidence="6">Serine/arginine-rich splicing factor 12</fullName>
    </submittedName>
</protein>
<feature type="compositionally biased region" description="Basic and acidic residues" evidence="3">
    <location>
        <begin position="88"/>
        <end position="99"/>
    </location>
</feature>
<dbReference type="InterPro" id="IPR050441">
    <property type="entry name" value="RBM"/>
</dbReference>
<dbReference type="InterPro" id="IPR002344">
    <property type="entry name" value="Lupus_La"/>
</dbReference>
<dbReference type="SUPFAM" id="SSF46785">
    <property type="entry name" value="Winged helix' DNA-binding domain"/>
    <property type="match status" value="1"/>
</dbReference>
<dbReference type="InterPro" id="IPR036388">
    <property type="entry name" value="WH-like_DNA-bd_sf"/>
</dbReference>
<dbReference type="SMART" id="SM00715">
    <property type="entry name" value="LA"/>
    <property type="match status" value="1"/>
</dbReference>
<dbReference type="PROSITE" id="PS50961">
    <property type="entry name" value="HTH_LA"/>
    <property type="match status" value="1"/>
</dbReference>
<feature type="domain" description="RRM" evidence="4">
    <location>
        <begin position="6"/>
        <end position="84"/>
    </location>
</feature>
<keyword evidence="1 2" id="KW-0694">RNA-binding</keyword>
<dbReference type="SUPFAM" id="SSF54928">
    <property type="entry name" value="RNA-binding domain, RBD"/>
    <property type="match status" value="2"/>
</dbReference>
<dbReference type="PROSITE" id="PS50102">
    <property type="entry name" value="RRM"/>
    <property type="match status" value="2"/>
</dbReference>
<dbReference type="CDD" id="cd07323">
    <property type="entry name" value="LAM"/>
    <property type="match status" value="1"/>
</dbReference>
<evidence type="ECO:0000256" key="2">
    <source>
        <dbReference type="PROSITE-ProRule" id="PRU00332"/>
    </source>
</evidence>
<evidence type="ECO:0000259" key="4">
    <source>
        <dbReference type="PROSITE" id="PS50102"/>
    </source>
</evidence>
<evidence type="ECO:0000256" key="3">
    <source>
        <dbReference type="SAM" id="MobiDB-lite"/>
    </source>
</evidence>